<dbReference type="Proteomes" id="UP000823674">
    <property type="component" value="Chromosome A04"/>
</dbReference>
<gene>
    <name evidence="1" type="primary">A04g503040.1_BraROA</name>
    <name evidence="1" type="ORF">IGI04_014972</name>
</gene>
<evidence type="ECO:0000313" key="1">
    <source>
        <dbReference type="EMBL" id="KAG5400365.1"/>
    </source>
</evidence>
<sequence>MAGVPLGTAIVCDGKRWDKLEDEVKKYVPLLAPEALLYFICQDKDEKLDGHADILLSRVVLGVTFGVESDNVVYKRESG</sequence>
<keyword evidence="2" id="KW-1185">Reference proteome</keyword>
<evidence type="ECO:0000313" key="2">
    <source>
        <dbReference type="Proteomes" id="UP000823674"/>
    </source>
</evidence>
<reference evidence="1 2" key="1">
    <citation type="submission" date="2021-03" db="EMBL/GenBank/DDBJ databases">
        <authorList>
            <person name="King G.J."/>
            <person name="Bancroft I."/>
            <person name="Baten A."/>
            <person name="Bloomfield J."/>
            <person name="Borpatragohain P."/>
            <person name="He Z."/>
            <person name="Irish N."/>
            <person name="Irwin J."/>
            <person name="Liu K."/>
            <person name="Mauleon R.P."/>
            <person name="Moore J."/>
            <person name="Morris R."/>
            <person name="Ostergaard L."/>
            <person name="Wang B."/>
            <person name="Wells R."/>
        </authorList>
    </citation>
    <scope>NUCLEOTIDE SEQUENCE [LARGE SCALE GENOMIC DNA]</scope>
    <source>
        <strain evidence="1">R-o-18</strain>
        <tissue evidence="1">Leaf</tissue>
    </source>
</reference>
<proteinExistence type="predicted"/>
<comment type="caution">
    <text evidence="1">The sequence shown here is derived from an EMBL/GenBank/DDBJ whole genome shotgun (WGS) entry which is preliminary data.</text>
</comment>
<dbReference type="EMBL" id="JADBGQ010000004">
    <property type="protein sequence ID" value="KAG5400365.1"/>
    <property type="molecule type" value="Genomic_DNA"/>
</dbReference>
<name>A0ABQ7MNS6_BRACM</name>
<organism evidence="1 2">
    <name type="scientific">Brassica rapa subsp. trilocularis</name>
    <dbReference type="NCBI Taxonomy" id="1813537"/>
    <lineage>
        <taxon>Eukaryota</taxon>
        <taxon>Viridiplantae</taxon>
        <taxon>Streptophyta</taxon>
        <taxon>Embryophyta</taxon>
        <taxon>Tracheophyta</taxon>
        <taxon>Spermatophyta</taxon>
        <taxon>Magnoliopsida</taxon>
        <taxon>eudicotyledons</taxon>
        <taxon>Gunneridae</taxon>
        <taxon>Pentapetalae</taxon>
        <taxon>rosids</taxon>
        <taxon>malvids</taxon>
        <taxon>Brassicales</taxon>
        <taxon>Brassicaceae</taxon>
        <taxon>Brassiceae</taxon>
        <taxon>Brassica</taxon>
    </lineage>
</organism>
<accession>A0ABQ7MNS6</accession>
<protein>
    <submittedName>
        <fullName evidence="1">Uncharacterized protein</fullName>
    </submittedName>
</protein>